<evidence type="ECO:0000256" key="1">
    <source>
        <dbReference type="ARBA" id="ARBA00008542"/>
    </source>
</evidence>
<name>A0AAP2XUD3_CLOIN</name>
<dbReference type="EMBL" id="JAKTMA010000014">
    <property type="protein sequence ID" value="MCR0233036.1"/>
    <property type="molecule type" value="Genomic_DNA"/>
</dbReference>
<dbReference type="PANTHER" id="PTHR42733">
    <property type="entry name" value="DJ-1 PROTEIN"/>
    <property type="match status" value="1"/>
</dbReference>
<evidence type="ECO:0000313" key="4">
    <source>
        <dbReference type="EMBL" id="MZH57677.1"/>
    </source>
</evidence>
<dbReference type="AlphaFoldDB" id="A0AAP2XUD3"/>
<proteinExistence type="inferred from homology"/>
<gene>
    <name evidence="4" type="ORF">GT664_18435</name>
    <name evidence="3" type="ORF">MKC95_09690</name>
</gene>
<dbReference type="InterPro" id="IPR029062">
    <property type="entry name" value="Class_I_gatase-like"/>
</dbReference>
<sequence length="208" mass="23019">MKAAVCLYDGFCNFEFSVLLESLALADCQIDYIAKTLKPVRAEEGFLALGEYTWGTICAEDYDVLVLTGIGAKDDSSDWILADEELLSLIRSFDKAGKLIAAISCAPMILVNAGIMKERRYVASVDRECFMAGGACTSVELSAGQMKGLLDMKEQKKHPELHGYVQDGNVITANGWWFREWAMAVCKALQLPFYPKSFGLETEEAEEE</sequence>
<evidence type="ECO:0000313" key="5">
    <source>
        <dbReference type="Proteomes" id="UP001203972"/>
    </source>
</evidence>
<evidence type="ECO:0000259" key="2">
    <source>
        <dbReference type="Pfam" id="PF01965"/>
    </source>
</evidence>
<feature type="domain" description="DJ-1/PfpI" evidence="2">
    <location>
        <begin position="1"/>
        <end position="176"/>
    </location>
</feature>
<dbReference type="EMBL" id="WWTN01000040">
    <property type="protein sequence ID" value="MZH57677.1"/>
    <property type="molecule type" value="Genomic_DNA"/>
</dbReference>
<comment type="similarity">
    <text evidence="1">Belongs to the peptidase C56 family.</text>
</comment>
<dbReference type="InterPro" id="IPR002818">
    <property type="entry name" value="DJ-1/PfpI"/>
</dbReference>
<evidence type="ECO:0000313" key="3">
    <source>
        <dbReference type="EMBL" id="MCR0233036.1"/>
    </source>
</evidence>
<reference evidence="3" key="2">
    <citation type="journal article" date="2022" name="Clin. Infect. Dis.">
        <title>Association between Clostridium innocuum and antibiotic-associated diarrhea in adults and children: A cross-sectional study and comparative genomics analysis.</title>
        <authorList>
            <person name="Cherny K.E."/>
            <person name="Muscat E.B."/>
            <person name="Balaji A."/>
            <person name="Mukherjee J."/>
            <person name="Ozer E.A."/>
            <person name="Angarone M.P."/>
            <person name="Hauser A.R."/>
            <person name="Sichel J.S."/>
            <person name="Amponsah E."/>
            <person name="Kociolek L.K."/>
        </authorList>
    </citation>
    <scope>NUCLEOTIDE SEQUENCE</scope>
    <source>
        <strain evidence="3">NU1-AC-029v</strain>
    </source>
</reference>
<reference evidence="4" key="1">
    <citation type="journal article" date="2019" name="Nat. Med.">
        <title>A library of human gut bacterial isolates paired with longitudinal multiomics data enables mechanistic microbiome research.</title>
        <authorList>
            <person name="Poyet M."/>
            <person name="Groussin M."/>
            <person name="Gibbons S.M."/>
            <person name="Avila-Pacheco J."/>
            <person name="Jiang X."/>
            <person name="Kearney S.M."/>
            <person name="Perrotta A.R."/>
            <person name="Berdy B."/>
            <person name="Zhao S."/>
            <person name="Lieberman T.D."/>
            <person name="Swanson P.K."/>
            <person name="Smith M."/>
            <person name="Roesemann S."/>
            <person name="Alexander J.E."/>
            <person name="Rich S.A."/>
            <person name="Livny J."/>
            <person name="Vlamakis H."/>
            <person name="Clish C."/>
            <person name="Bullock K."/>
            <person name="Deik A."/>
            <person name="Scott J."/>
            <person name="Pierce K.A."/>
            <person name="Xavier R.J."/>
            <person name="Alm E.J."/>
        </authorList>
    </citation>
    <scope>NUCLEOTIDE SEQUENCE</scope>
    <source>
        <strain evidence="4">BIOML-A12</strain>
    </source>
</reference>
<dbReference type="Proteomes" id="UP001203972">
    <property type="component" value="Unassembled WGS sequence"/>
</dbReference>
<dbReference type="RefSeq" id="WP_008818676.1">
    <property type="nucleotide sequence ID" value="NZ_AP025565.1"/>
</dbReference>
<comment type="caution">
    <text evidence="3">The sequence shown here is derived from an EMBL/GenBank/DDBJ whole genome shotgun (WGS) entry which is preliminary data.</text>
</comment>
<organism evidence="3 5">
    <name type="scientific">Clostridium innocuum</name>
    <dbReference type="NCBI Taxonomy" id="1522"/>
    <lineage>
        <taxon>Bacteria</taxon>
        <taxon>Bacillati</taxon>
        <taxon>Bacillota</taxon>
        <taxon>Clostridia</taxon>
        <taxon>Eubacteriales</taxon>
        <taxon>Clostridiaceae</taxon>
        <taxon>Clostridium</taxon>
    </lineage>
</organism>
<dbReference type="InterPro" id="IPR006286">
    <property type="entry name" value="C56_PfpI-like"/>
</dbReference>
<dbReference type="Pfam" id="PF01965">
    <property type="entry name" value="DJ-1_PfpI"/>
    <property type="match status" value="1"/>
</dbReference>
<dbReference type="SUPFAM" id="SSF52317">
    <property type="entry name" value="Class I glutamine amidotransferase-like"/>
    <property type="match status" value="1"/>
</dbReference>
<accession>A0AAP2XUD3</accession>
<protein>
    <submittedName>
        <fullName evidence="3">DJ-1/PfpI family protein</fullName>
    </submittedName>
</protein>
<dbReference type="Gene3D" id="3.40.50.880">
    <property type="match status" value="1"/>
</dbReference>
<dbReference type="Proteomes" id="UP000604383">
    <property type="component" value="Unassembled WGS sequence"/>
</dbReference>